<comment type="subunit">
    <text evidence="13">Homodimer.</text>
</comment>
<keyword evidence="11 13" id="KW-0411">Iron-sulfur</keyword>
<dbReference type="SFLD" id="SFLDS00029">
    <property type="entry name" value="Radical_SAM"/>
    <property type="match status" value="1"/>
</dbReference>
<feature type="binding site" evidence="13">
    <location>
        <position position="114"/>
    </location>
    <ligand>
        <name>[2Fe-2S] cluster</name>
        <dbReference type="ChEBI" id="CHEBI:190135"/>
    </ligand>
</feature>
<gene>
    <name evidence="13 15" type="primary">bioB</name>
    <name evidence="15" type="ORF">RFV38_09095</name>
</gene>
<dbReference type="HAMAP" id="MF_01694">
    <property type="entry name" value="BioB"/>
    <property type="match status" value="1"/>
</dbReference>
<dbReference type="NCBIfam" id="TIGR00433">
    <property type="entry name" value="bioB"/>
    <property type="match status" value="1"/>
</dbReference>
<name>A0ABU4WDJ2_9FUSO</name>
<evidence type="ECO:0000256" key="8">
    <source>
        <dbReference type="ARBA" id="ARBA00022723"/>
    </source>
</evidence>
<accession>A0ABU4WDJ2</accession>
<feature type="domain" description="Radical SAM core" evidence="14">
    <location>
        <begin position="52"/>
        <end position="282"/>
    </location>
</feature>
<comment type="pathway">
    <text evidence="1 13">Cofactor biosynthesis; biotin biosynthesis; biotin from 7,8-diaminononanoate: step 2/2.</text>
</comment>
<comment type="function">
    <text evidence="13">Catalyzes the conversion of dethiobiotin (DTB) to biotin by the insertion of a sulfur atom into dethiobiotin via a radical-based mechanism.</text>
</comment>
<evidence type="ECO:0000259" key="14">
    <source>
        <dbReference type="PROSITE" id="PS51918"/>
    </source>
</evidence>
<dbReference type="InterPro" id="IPR058240">
    <property type="entry name" value="rSAM_sf"/>
</dbReference>
<evidence type="ECO:0000256" key="12">
    <source>
        <dbReference type="ARBA" id="ARBA00051157"/>
    </source>
</evidence>
<dbReference type="SMART" id="SM00876">
    <property type="entry name" value="BATS"/>
    <property type="match status" value="1"/>
</dbReference>
<keyword evidence="16" id="KW-1185">Reference proteome</keyword>
<dbReference type="InterPro" id="IPR024177">
    <property type="entry name" value="Biotin_synthase"/>
</dbReference>
<evidence type="ECO:0000313" key="15">
    <source>
        <dbReference type="EMBL" id="MDX8336651.1"/>
    </source>
</evidence>
<dbReference type="RefSeq" id="WP_320314036.1">
    <property type="nucleotide sequence ID" value="NZ_JAVIKH010000012.1"/>
</dbReference>
<dbReference type="SUPFAM" id="SSF102114">
    <property type="entry name" value="Radical SAM enzymes"/>
    <property type="match status" value="1"/>
</dbReference>
<keyword evidence="10 13" id="KW-0408">Iron</keyword>
<comment type="cofactor">
    <cofactor evidence="13">
        <name>[4Fe-4S] cluster</name>
        <dbReference type="ChEBI" id="CHEBI:49883"/>
    </cofactor>
    <text evidence="13">Binds 1 [4Fe-4S] cluster. The cluster is coordinated with 3 cysteines and an exchangeable S-adenosyl-L-methionine.</text>
</comment>
<organism evidence="15 16">
    <name type="scientific">Candidatus Cetobacterium colombiensis</name>
    <dbReference type="NCBI Taxonomy" id="3073100"/>
    <lineage>
        <taxon>Bacteria</taxon>
        <taxon>Fusobacteriati</taxon>
        <taxon>Fusobacteriota</taxon>
        <taxon>Fusobacteriia</taxon>
        <taxon>Fusobacteriales</taxon>
        <taxon>Fusobacteriaceae</taxon>
        <taxon>Cetobacterium</taxon>
    </lineage>
</organism>
<feature type="binding site" evidence="13">
    <location>
        <position position="277"/>
    </location>
    <ligand>
        <name>[2Fe-2S] cluster</name>
        <dbReference type="ChEBI" id="CHEBI:190135"/>
    </ligand>
</feature>
<comment type="cofactor">
    <cofactor evidence="13">
        <name>[2Fe-2S] cluster</name>
        <dbReference type="ChEBI" id="CHEBI:190135"/>
    </cofactor>
    <text evidence="13">Binds 1 [2Fe-2S] cluster. The cluster is coordinated with 3 cysteines and 1 arginine.</text>
</comment>
<dbReference type="PANTHER" id="PTHR22976">
    <property type="entry name" value="BIOTIN SYNTHASE"/>
    <property type="match status" value="1"/>
</dbReference>
<dbReference type="InterPro" id="IPR002684">
    <property type="entry name" value="Biotin_synth/BioAB"/>
</dbReference>
<evidence type="ECO:0000256" key="7">
    <source>
        <dbReference type="ARBA" id="ARBA00022714"/>
    </source>
</evidence>
<evidence type="ECO:0000256" key="11">
    <source>
        <dbReference type="ARBA" id="ARBA00023014"/>
    </source>
</evidence>
<dbReference type="CDD" id="cd01335">
    <property type="entry name" value="Radical_SAM"/>
    <property type="match status" value="1"/>
</dbReference>
<feature type="binding site" evidence="13">
    <location>
        <position position="147"/>
    </location>
    <ligand>
        <name>[2Fe-2S] cluster</name>
        <dbReference type="ChEBI" id="CHEBI:190135"/>
    </ligand>
</feature>
<dbReference type="InterPro" id="IPR006638">
    <property type="entry name" value="Elp3/MiaA/NifB-like_rSAM"/>
</dbReference>
<dbReference type="PIRSF" id="PIRSF001619">
    <property type="entry name" value="Biotin_synth"/>
    <property type="match status" value="1"/>
</dbReference>
<sequence length="331" mass="37091">MKNFIYELKNKICNGQEISFEDAENLISLDPLINSEEILLLSKYANEIREHFCGNNFNLCTIMNAKSGKCSEDCRYCAQSAHFKTDAPVYDLTNKEKALDLALNVYDEGANRFSLVTSGKGLFTNKETQELTDIYKHLKANCEIHLCASHGLLTKESAEALKKSGVKTYHHNLETSRDFYDKICTTHTFQDRINTILVAQEAGLEVCSGGIFGLGESRRDRLSMAFELKKLNIKSIPLNFLTPIPGTPMAYYKPLEPMELIKTIAIYRFIIPDAYLRYAGGRLQLGEFEIQGIKGGINSALTGNFLTTTGSTISSDKEMVLKEGFSLDKEI</sequence>
<keyword evidence="9 13" id="KW-0093">Biotin biosynthesis</keyword>
<dbReference type="SFLD" id="SFLDG01060">
    <property type="entry name" value="BATS_domain_containing"/>
    <property type="match status" value="1"/>
</dbReference>
<dbReference type="PROSITE" id="PS51918">
    <property type="entry name" value="RADICAL_SAM"/>
    <property type="match status" value="1"/>
</dbReference>
<protein>
    <recommendedName>
        <fullName evidence="3 13">Biotin synthase</fullName>
        <ecNumber evidence="3 13">2.8.1.6</ecNumber>
    </recommendedName>
</protein>
<evidence type="ECO:0000256" key="5">
    <source>
        <dbReference type="ARBA" id="ARBA00022679"/>
    </source>
</evidence>
<evidence type="ECO:0000256" key="3">
    <source>
        <dbReference type="ARBA" id="ARBA00012236"/>
    </source>
</evidence>
<dbReference type="InterPro" id="IPR007197">
    <property type="entry name" value="rSAM"/>
</dbReference>
<keyword evidence="4 13" id="KW-0004">4Fe-4S</keyword>
<evidence type="ECO:0000256" key="6">
    <source>
        <dbReference type="ARBA" id="ARBA00022691"/>
    </source>
</evidence>
<comment type="catalytic activity">
    <reaction evidence="12 13">
        <text>(4R,5S)-dethiobiotin + (sulfur carrier)-SH + 2 reduced [2Fe-2S]-[ferredoxin] + 2 S-adenosyl-L-methionine = (sulfur carrier)-H + biotin + 2 5'-deoxyadenosine + 2 L-methionine + 2 oxidized [2Fe-2S]-[ferredoxin]</text>
        <dbReference type="Rhea" id="RHEA:22060"/>
        <dbReference type="Rhea" id="RHEA-COMP:10000"/>
        <dbReference type="Rhea" id="RHEA-COMP:10001"/>
        <dbReference type="Rhea" id="RHEA-COMP:14737"/>
        <dbReference type="Rhea" id="RHEA-COMP:14739"/>
        <dbReference type="ChEBI" id="CHEBI:17319"/>
        <dbReference type="ChEBI" id="CHEBI:29917"/>
        <dbReference type="ChEBI" id="CHEBI:33737"/>
        <dbReference type="ChEBI" id="CHEBI:33738"/>
        <dbReference type="ChEBI" id="CHEBI:57586"/>
        <dbReference type="ChEBI" id="CHEBI:57844"/>
        <dbReference type="ChEBI" id="CHEBI:59789"/>
        <dbReference type="ChEBI" id="CHEBI:64428"/>
        <dbReference type="ChEBI" id="CHEBI:149473"/>
        <dbReference type="EC" id="2.8.1.6"/>
    </reaction>
</comment>
<keyword evidence="7 13" id="KW-0001">2Fe-2S</keyword>
<dbReference type="EC" id="2.8.1.6" evidence="3 13"/>
<feature type="binding site" evidence="13">
    <location>
        <position position="77"/>
    </location>
    <ligand>
        <name>[4Fe-4S] cluster</name>
        <dbReference type="ChEBI" id="CHEBI:49883"/>
        <note>4Fe-4S-S-AdoMet</note>
    </ligand>
</feature>
<dbReference type="Proteomes" id="UP001279681">
    <property type="component" value="Unassembled WGS sequence"/>
</dbReference>
<feature type="binding site" evidence="13">
    <location>
        <position position="70"/>
    </location>
    <ligand>
        <name>[4Fe-4S] cluster</name>
        <dbReference type="ChEBI" id="CHEBI:49883"/>
        <note>4Fe-4S-S-AdoMet</note>
    </ligand>
</feature>
<dbReference type="GO" id="GO:0004076">
    <property type="term" value="F:biotin synthase activity"/>
    <property type="evidence" value="ECO:0007669"/>
    <property type="project" value="UniProtKB-EC"/>
</dbReference>
<dbReference type="InterPro" id="IPR010722">
    <property type="entry name" value="BATS_dom"/>
</dbReference>
<dbReference type="Pfam" id="PF04055">
    <property type="entry name" value="Radical_SAM"/>
    <property type="match status" value="1"/>
</dbReference>
<comment type="caution">
    <text evidence="15">The sequence shown here is derived from an EMBL/GenBank/DDBJ whole genome shotgun (WGS) entry which is preliminary data.</text>
</comment>
<evidence type="ECO:0000256" key="4">
    <source>
        <dbReference type="ARBA" id="ARBA00022485"/>
    </source>
</evidence>
<proteinExistence type="inferred from homology"/>
<dbReference type="Gene3D" id="3.20.20.70">
    <property type="entry name" value="Aldolase class I"/>
    <property type="match status" value="1"/>
</dbReference>
<evidence type="ECO:0000256" key="13">
    <source>
        <dbReference type="HAMAP-Rule" id="MF_01694"/>
    </source>
</evidence>
<dbReference type="PANTHER" id="PTHR22976:SF2">
    <property type="entry name" value="BIOTIN SYNTHASE, MITOCHONDRIAL"/>
    <property type="match status" value="1"/>
</dbReference>
<evidence type="ECO:0000256" key="10">
    <source>
        <dbReference type="ARBA" id="ARBA00023004"/>
    </source>
</evidence>
<dbReference type="SFLD" id="SFLDG01278">
    <property type="entry name" value="biotin_synthase_like"/>
    <property type="match status" value="1"/>
</dbReference>
<evidence type="ECO:0000256" key="1">
    <source>
        <dbReference type="ARBA" id="ARBA00004942"/>
    </source>
</evidence>
<comment type="similarity">
    <text evidence="2 13">Belongs to the radical SAM superfamily. Biotin synthase family.</text>
</comment>
<keyword evidence="6 13" id="KW-0949">S-adenosyl-L-methionine</keyword>
<feature type="binding site" evidence="13">
    <location>
        <position position="74"/>
    </location>
    <ligand>
        <name>[4Fe-4S] cluster</name>
        <dbReference type="ChEBI" id="CHEBI:49883"/>
        <note>4Fe-4S-S-AdoMet</note>
    </ligand>
</feature>
<feature type="binding site" evidence="13">
    <location>
        <position position="207"/>
    </location>
    <ligand>
        <name>[2Fe-2S] cluster</name>
        <dbReference type="ChEBI" id="CHEBI:190135"/>
    </ligand>
</feature>
<evidence type="ECO:0000256" key="2">
    <source>
        <dbReference type="ARBA" id="ARBA00010765"/>
    </source>
</evidence>
<dbReference type="EMBL" id="JAVIKH010000012">
    <property type="protein sequence ID" value="MDX8336651.1"/>
    <property type="molecule type" value="Genomic_DNA"/>
</dbReference>
<keyword evidence="5 13" id="KW-0808">Transferase</keyword>
<evidence type="ECO:0000256" key="9">
    <source>
        <dbReference type="ARBA" id="ARBA00022756"/>
    </source>
</evidence>
<evidence type="ECO:0000313" key="16">
    <source>
        <dbReference type="Proteomes" id="UP001279681"/>
    </source>
</evidence>
<dbReference type="InterPro" id="IPR013785">
    <property type="entry name" value="Aldolase_TIM"/>
</dbReference>
<dbReference type="SMART" id="SM00729">
    <property type="entry name" value="Elp3"/>
    <property type="match status" value="1"/>
</dbReference>
<keyword evidence="8 13" id="KW-0479">Metal-binding</keyword>
<reference evidence="16" key="1">
    <citation type="submission" date="2023-07" db="EMBL/GenBank/DDBJ databases">
        <authorList>
            <person name="Colorado M.A."/>
            <person name="Villamil L.M."/>
            <person name="Melo J.F."/>
            <person name="Rodriguez J.A."/>
            <person name="Ruiz R.Y."/>
        </authorList>
    </citation>
    <scope>NUCLEOTIDE SEQUENCE [LARGE SCALE GENOMIC DNA]</scope>
    <source>
        <strain evidence="16">C33</strain>
    </source>
</reference>
<dbReference type="Pfam" id="PF06968">
    <property type="entry name" value="BATS"/>
    <property type="match status" value="1"/>
</dbReference>